<evidence type="ECO:0000256" key="1">
    <source>
        <dbReference type="SAM" id="SignalP"/>
    </source>
</evidence>
<keyword evidence="1" id="KW-0732">Signal</keyword>
<dbReference type="EMBL" id="JAGRRH010000026">
    <property type="protein sequence ID" value="KAG7341759.1"/>
    <property type="molecule type" value="Genomic_DNA"/>
</dbReference>
<comment type="caution">
    <text evidence="2">The sequence shown here is derived from an EMBL/GenBank/DDBJ whole genome shotgun (WGS) entry which is preliminary data.</text>
</comment>
<proteinExistence type="predicted"/>
<evidence type="ECO:0000313" key="4">
    <source>
        <dbReference type="Proteomes" id="UP000693970"/>
    </source>
</evidence>
<dbReference type="Proteomes" id="UP000693970">
    <property type="component" value="Unassembled WGS sequence"/>
</dbReference>
<sequence>MFKLAVAILVGLAAQSFFADAAVDQLLSGFLSENEIELIFDSTTEGSAKNAHRAARWTAGKIPAMLVDRLAEQSPYNHRRWLRSSDDTEALEPSFQIKTMKETTSVHVDEYSDKCYTQYGPQKASTFVFLNSNEDAYFVHDGQSVPVTAGTLVNFQADKPHQTVVNNGIVQMLVPFANRRLMPPSGECDNDGNVFGNGNPDLEGTDCCNCDEECPSERPICATTDGSSITPGCYNYYAWNSQVCCPNWDASLPTDENYNRCAADGVCSFEVYPGSNGFCMTPAGNIYSPTELLAQECDCDGFPNHGQYVKCVVHAINDGAYDSYEFTQEQLQELRTTAAQSDCSKKK</sequence>
<name>A0A9K3PE43_9STRA</name>
<reference evidence="2" key="1">
    <citation type="journal article" date="2021" name="Sci. Rep.">
        <title>Diploid genomic architecture of Nitzschia inconspicua, an elite biomass production diatom.</title>
        <authorList>
            <person name="Oliver A."/>
            <person name="Podell S."/>
            <person name="Pinowska A."/>
            <person name="Traller J.C."/>
            <person name="Smith S.R."/>
            <person name="McClure R."/>
            <person name="Beliaev A."/>
            <person name="Bohutskyi P."/>
            <person name="Hill E.A."/>
            <person name="Rabines A."/>
            <person name="Zheng H."/>
            <person name="Allen L.Z."/>
            <person name="Kuo A."/>
            <person name="Grigoriev I.V."/>
            <person name="Allen A.E."/>
            <person name="Hazlebeck D."/>
            <person name="Allen E.E."/>
        </authorList>
    </citation>
    <scope>NUCLEOTIDE SEQUENCE</scope>
    <source>
        <strain evidence="2">Hildebrandi</strain>
    </source>
</reference>
<dbReference type="AlphaFoldDB" id="A0A9K3PE43"/>
<dbReference type="EMBL" id="JAGRRH010000018">
    <property type="protein sequence ID" value="KAG7351571.1"/>
    <property type="molecule type" value="Genomic_DNA"/>
</dbReference>
<feature type="chain" id="PRO_5039844529" evidence="1">
    <location>
        <begin position="22"/>
        <end position="347"/>
    </location>
</feature>
<gene>
    <name evidence="3" type="ORF">IV203_010931</name>
    <name evidence="2" type="ORF">IV203_023712</name>
</gene>
<keyword evidence="4" id="KW-1185">Reference proteome</keyword>
<evidence type="ECO:0000313" key="2">
    <source>
        <dbReference type="EMBL" id="KAG7341759.1"/>
    </source>
</evidence>
<reference evidence="2" key="2">
    <citation type="submission" date="2021-04" db="EMBL/GenBank/DDBJ databases">
        <authorList>
            <person name="Podell S."/>
        </authorList>
    </citation>
    <scope>NUCLEOTIDE SEQUENCE</scope>
    <source>
        <strain evidence="2">Hildebrandi</strain>
    </source>
</reference>
<evidence type="ECO:0000313" key="3">
    <source>
        <dbReference type="EMBL" id="KAG7351571.1"/>
    </source>
</evidence>
<dbReference type="OrthoDB" id="236705at2759"/>
<feature type="signal peptide" evidence="1">
    <location>
        <begin position="1"/>
        <end position="21"/>
    </location>
</feature>
<accession>A0A9K3PE43</accession>
<protein>
    <submittedName>
        <fullName evidence="2">Uncharacterized protein</fullName>
    </submittedName>
</protein>
<organism evidence="2 4">
    <name type="scientific">Nitzschia inconspicua</name>
    <dbReference type="NCBI Taxonomy" id="303405"/>
    <lineage>
        <taxon>Eukaryota</taxon>
        <taxon>Sar</taxon>
        <taxon>Stramenopiles</taxon>
        <taxon>Ochrophyta</taxon>
        <taxon>Bacillariophyta</taxon>
        <taxon>Bacillariophyceae</taxon>
        <taxon>Bacillariophycidae</taxon>
        <taxon>Bacillariales</taxon>
        <taxon>Bacillariaceae</taxon>
        <taxon>Nitzschia</taxon>
    </lineage>
</organism>